<protein>
    <submittedName>
        <fullName evidence="1">Uncharacterized protein</fullName>
    </submittedName>
</protein>
<gene>
    <name evidence="1" type="ORF">RF11_08109</name>
</gene>
<name>A0A0C2JMG8_THEKT</name>
<organism evidence="1 2">
    <name type="scientific">Thelohanellus kitauei</name>
    <name type="common">Myxosporean</name>
    <dbReference type="NCBI Taxonomy" id="669202"/>
    <lineage>
        <taxon>Eukaryota</taxon>
        <taxon>Metazoa</taxon>
        <taxon>Cnidaria</taxon>
        <taxon>Myxozoa</taxon>
        <taxon>Myxosporea</taxon>
        <taxon>Bivalvulida</taxon>
        <taxon>Platysporina</taxon>
        <taxon>Myxobolidae</taxon>
        <taxon>Thelohanellus</taxon>
    </lineage>
</organism>
<sequence length="105" mass="12194">MKCISFLPAQYLELDEKMHLFTITLENENIGKFSKFELITSHRSGICDIILKKRKHGALFVSYLVLKSSEHDNKRNPSKSDRGDNPKFLRESEAWECTAIYLSNK</sequence>
<evidence type="ECO:0000313" key="2">
    <source>
        <dbReference type="Proteomes" id="UP000031668"/>
    </source>
</evidence>
<dbReference type="EMBL" id="JWZT01002020">
    <property type="protein sequence ID" value="KII70563.1"/>
    <property type="molecule type" value="Genomic_DNA"/>
</dbReference>
<comment type="caution">
    <text evidence="1">The sequence shown here is derived from an EMBL/GenBank/DDBJ whole genome shotgun (WGS) entry which is preliminary data.</text>
</comment>
<keyword evidence="2" id="KW-1185">Reference proteome</keyword>
<proteinExistence type="predicted"/>
<evidence type="ECO:0000313" key="1">
    <source>
        <dbReference type="EMBL" id="KII70563.1"/>
    </source>
</evidence>
<dbReference type="AlphaFoldDB" id="A0A0C2JMG8"/>
<accession>A0A0C2JMG8</accession>
<reference evidence="1 2" key="1">
    <citation type="journal article" date="2014" name="Genome Biol. Evol.">
        <title>The genome of the myxosporean Thelohanellus kitauei shows adaptations to nutrient acquisition within its fish host.</title>
        <authorList>
            <person name="Yang Y."/>
            <person name="Xiong J."/>
            <person name="Zhou Z."/>
            <person name="Huo F."/>
            <person name="Miao W."/>
            <person name="Ran C."/>
            <person name="Liu Y."/>
            <person name="Zhang J."/>
            <person name="Feng J."/>
            <person name="Wang M."/>
            <person name="Wang M."/>
            <person name="Wang L."/>
            <person name="Yao B."/>
        </authorList>
    </citation>
    <scope>NUCLEOTIDE SEQUENCE [LARGE SCALE GENOMIC DNA]</scope>
    <source>
        <strain evidence="1">Wuqing</strain>
    </source>
</reference>
<dbReference type="Proteomes" id="UP000031668">
    <property type="component" value="Unassembled WGS sequence"/>
</dbReference>